<dbReference type="SMART" id="SM00530">
    <property type="entry name" value="HTH_XRE"/>
    <property type="match status" value="1"/>
</dbReference>
<proteinExistence type="predicted"/>
<feature type="domain" description="HTH cro/C1-type" evidence="1">
    <location>
        <begin position="32"/>
        <end position="93"/>
    </location>
</feature>
<dbReference type="AlphaFoldDB" id="A0A8H9IZ32"/>
<reference evidence="2" key="1">
    <citation type="journal article" date="2014" name="Int. J. Syst. Evol. Microbiol.">
        <title>Complete genome sequence of Corynebacterium casei LMG S-19264T (=DSM 44701T), isolated from a smear-ripened cheese.</title>
        <authorList>
            <consortium name="US DOE Joint Genome Institute (JGI-PGF)"/>
            <person name="Walter F."/>
            <person name="Albersmeier A."/>
            <person name="Kalinowski J."/>
            <person name="Ruckert C."/>
        </authorList>
    </citation>
    <scope>NUCLEOTIDE SEQUENCE</scope>
    <source>
        <strain evidence="2">CGMCC 4.7679</strain>
    </source>
</reference>
<dbReference type="CDD" id="cd00093">
    <property type="entry name" value="HTH_XRE"/>
    <property type="match status" value="1"/>
</dbReference>
<organism evidence="2 3">
    <name type="scientific">Amycolatopsis bartoniae</name>
    <dbReference type="NCBI Taxonomy" id="941986"/>
    <lineage>
        <taxon>Bacteria</taxon>
        <taxon>Bacillati</taxon>
        <taxon>Actinomycetota</taxon>
        <taxon>Actinomycetes</taxon>
        <taxon>Pseudonocardiales</taxon>
        <taxon>Pseudonocardiaceae</taxon>
        <taxon>Amycolatopsis</taxon>
    </lineage>
</organism>
<protein>
    <recommendedName>
        <fullName evidence="1">HTH cro/C1-type domain-containing protein</fullName>
    </recommendedName>
</protein>
<evidence type="ECO:0000259" key="1">
    <source>
        <dbReference type="PROSITE" id="PS50943"/>
    </source>
</evidence>
<dbReference type="GO" id="GO:0003677">
    <property type="term" value="F:DNA binding"/>
    <property type="evidence" value="ECO:0007669"/>
    <property type="project" value="InterPro"/>
</dbReference>
<evidence type="ECO:0000313" key="2">
    <source>
        <dbReference type="EMBL" id="GHF73185.1"/>
    </source>
</evidence>
<gene>
    <name evidence="2" type="ORF">GCM10017566_53880</name>
</gene>
<dbReference type="InterPro" id="IPR001387">
    <property type="entry name" value="Cro/C1-type_HTH"/>
</dbReference>
<dbReference type="Proteomes" id="UP000658656">
    <property type="component" value="Unassembled WGS sequence"/>
</dbReference>
<accession>A0A8H9IZ32</accession>
<name>A0A8H9IZ32_9PSEU</name>
<keyword evidence="3" id="KW-1185">Reference proteome</keyword>
<comment type="caution">
    <text evidence="2">The sequence shown here is derived from an EMBL/GenBank/DDBJ whole genome shotgun (WGS) entry which is preliminary data.</text>
</comment>
<sequence length="112" mass="12606">MTTLANVKPMLTRETAGSRLRAGDGLPIGRLIRSVRRERGLTQYDLADALASASGNSSLGRDEVSRWERGKRVPGPYWQSWLSRVLGIAPERLRSSARLARELRWRQVEHAP</sequence>
<dbReference type="InterPro" id="IPR010982">
    <property type="entry name" value="Lambda_DNA-bd_dom_sf"/>
</dbReference>
<reference evidence="2" key="2">
    <citation type="submission" date="2020-09" db="EMBL/GenBank/DDBJ databases">
        <authorList>
            <person name="Sun Q."/>
            <person name="Zhou Y."/>
        </authorList>
    </citation>
    <scope>NUCLEOTIDE SEQUENCE</scope>
    <source>
        <strain evidence="2">CGMCC 4.7679</strain>
    </source>
</reference>
<dbReference type="Gene3D" id="1.10.260.40">
    <property type="entry name" value="lambda repressor-like DNA-binding domains"/>
    <property type="match status" value="1"/>
</dbReference>
<dbReference type="SUPFAM" id="SSF47413">
    <property type="entry name" value="lambda repressor-like DNA-binding domains"/>
    <property type="match status" value="1"/>
</dbReference>
<dbReference type="EMBL" id="BNAV01000009">
    <property type="protein sequence ID" value="GHF73185.1"/>
    <property type="molecule type" value="Genomic_DNA"/>
</dbReference>
<dbReference type="PROSITE" id="PS50943">
    <property type="entry name" value="HTH_CROC1"/>
    <property type="match status" value="1"/>
</dbReference>
<evidence type="ECO:0000313" key="3">
    <source>
        <dbReference type="Proteomes" id="UP000658656"/>
    </source>
</evidence>